<dbReference type="InParanoid" id="A0A1Z5KHK3"/>
<reference evidence="4 5" key="1">
    <citation type="journal article" date="2015" name="Plant Cell">
        <title>Oil accumulation by the oleaginous diatom Fistulifera solaris as revealed by the genome and transcriptome.</title>
        <authorList>
            <person name="Tanaka T."/>
            <person name="Maeda Y."/>
            <person name="Veluchamy A."/>
            <person name="Tanaka M."/>
            <person name="Abida H."/>
            <person name="Marechal E."/>
            <person name="Bowler C."/>
            <person name="Muto M."/>
            <person name="Sunaga Y."/>
            <person name="Tanaka M."/>
            <person name="Yoshino T."/>
            <person name="Taniguchi T."/>
            <person name="Fukuda Y."/>
            <person name="Nemoto M."/>
            <person name="Matsumoto M."/>
            <person name="Wong P.S."/>
            <person name="Aburatani S."/>
            <person name="Fujibuchi W."/>
        </authorList>
    </citation>
    <scope>NUCLEOTIDE SEQUENCE [LARGE SCALE GENOMIC DNA]</scope>
    <source>
        <strain evidence="4 5">JPCC DA0580</strain>
    </source>
</reference>
<dbReference type="Proteomes" id="UP000198406">
    <property type="component" value="Unassembled WGS sequence"/>
</dbReference>
<keyword evidence="1" id="KW-0862">Zinc</keyword>
<keyword evidence="1" id="KW-0863">Zinc-finger</keyword>
<evidence type="ECO:0000256" key="1">
    <source>
        <dbReference type="PROSITE-ProRule" id="PRU00175"/>
    </source>
</evidence>
<dbReference type="PROSITE" id="PS50089">
    <property type="entry name" value="ZF_RING_2"/>
    <property type="match status" value="1"/>
</dbReference>
<comment type="caution">
    <text evidence="4">The sequence shown here is derived from an EMBL/GenBank/DDBJ whole genome shotgun (WGS) entry which is preliminary data.</text>
</comment>
<name>A0A1Z5KHK3_FISSO</name>
<dbReference type="AlphaFoldDB" id="A0A1Z5KHK3"/>
<evidence type="ECO:0000256" key="2">
    <source>
        <dbReference type="SAM" id="SignalP"/>
    </source>
</evidence>
<feature type="chain" id="PRO_5011989520" description="RING-type domain-containing protein" evidence="2">
    <location>
        <begin position="24"/>
        <end position="375"/>
    </location>
</feature>
<dbReference type="InterPro" id="IPR001841">
    <property type="entry name" value="Znf_RING"/>
</dbReference>
<dbReference type="InterPro" id="IPR013083">
    <property type="entry name" value="Znf_RING/FYVE/PHD"/>
</dbReference>
<sequence>MIRYYHYILAGLGLWWVLLLSTAQESIYLASRRAVPATTTSYTKNNNNPWWDVLPFLLLTTYSSTPSTPISPLIDDPRSILEDPITIQQALSDPLSSIGVAVLPDMNLRKDHDAVLRARNISEQYYAKSDTSDPHESAFHGILIFLSVKEQLVHISQGHEHSKLRLTYDEMKEIIRDMKPFLLQRRYDEAVLKGIHSIQTILKAKRLSVELTHLGYFSAVIIMLVACREWNDQKRRSATLQYELTAEERTKALELQKQFQDKECPICLQDFGSGRRKLLRCGHTFDESCWRDWVSSSRGRRCDQCPVCRDTVTRRDDEQGPDKMQILIHLSHLTAILCFHLLQQQRGIIYSSMHDSTRQSEPDQVGMAIGWGEQW</sequence>
<dbReference type="EMBL" id="BDSP01000225">
    <property type="protein sequence ID" value="GAX25511.1"/>
    <property type="molecule type" value="Genomic_DNA"/>
</dbReference>
<dbReference type="SMART" id="SM00184">
    <property type="entry name" value="RING"/>
    <property type="match status" value="1"/>
</dbReference>
<organism evidence="4 5">
    <name type="scientific">Fistulifera solaris</name>
    <name type="common">Oleaginous diatom</name>
    <dbReference type="NCBI Taxonomy" id="1519565"/>
    <lineage>
        <taxon>Eukaryota</taxon>
        <taxon>Sar</taxon>
        <taxon>Stramenopiles</taxon>
        <taxon>Ochrophyta</taxon>
        <taxon>Bacillariophyta</taxon>
        <taxon>Bacillariophyceae</taxon>
        <taxon>Bacillariophycidae</taxon>
        <taxon>Naviculales</taxon>
        <taxon>Naviculaceae</taxon>
        <taxon>Fistulifera</taxon>
    </lineage>
</organism>
<feature type="signal peptide" evidence="2">
    <location>
        <begin position="1"/>
        <end position="23"/>
    </location>
</feature>
<evidence type="ECO:0000313" key="5">
    <source>
        <dbReference type="Proteomes" id="UP000198406"/>
    </source>
</evidence>
<evidence type="ECO:0000259" key="3">
    <source>
        <dbReference type="PROSITE" id="PS50089"/>
    </source>
</evidence>
<feature type="domain" description="RING-type" evidence="3">
    <location>
        <begin position="264"/>
        <end position="309"/>
    </location>
</feature>
<accession>A0A1Z5KHK3</accession>
<dbReference type="InterPro" id="IPR042862">
    <property type="entry name" value="RNF32"/>
</dbReference>
<dbReference type="InterPro" id="IPR007621">
    <property type="entry name" value="TPM_dom"/>
</dbReference>
<proteinExistence type="predicted"/>
<dbReference type="Pfam" id="PF13639">
    <property type="entry name" value="zf-RING_2"/>
    <property type="match status" value="1"/>
</dbReference>
<dbReference type="Gene3D" id="3.10.310.50">
    <property type="match status" value="1"/>
</dbReference>
<gene>
    <name evidence="4" type="ORF">FisN_12Lu104</name>
</gene>
<dbReference type="GO" id="GO:0008270">
    <property type="term" value="F:zinc ion binding"/>
    <property type="evidence" value="ECO:0007669"/>
    <property type="project" value="UniProtKB-KW"/>
</dbReference>
<dbReference type="Pfam" id="PF04536">
    <property type="entry name" value="TPM_phosphatase"/>
    <property type="match status" value="1"/>
</dbReference>
<protein>
    <recommendedName>
        <fullName evidence="3">RING-type domain-containing protein</fullName>
    </recommendedName>
</protein>
<dbReference type="PANTHER" id="PTHR14991:SF0">
    <property type="entry name" value="RING FINGER PROTEIN 32"/>
    <property type="match status" value="1"/>
</dbReference>
<dbReference type="PANTHER" id="PTHR14991">
    <property type="entry name" value="RING FINGER PROTEIN 32"/>
    <property type="match status" value="1"/>
</dbReference>
<keyword evidence="2" id="KW-0732">Signal</keyword>
<keyword evidence="1" id="KW-0479">Metal-binding</keyword>
<dbReference type="Gene3D" id="3.30.40.10">
    <property type="entry name" value="Zinc/RING finger domain, C3HC4 (zinc finger)"/>
    <property type="match status" value="1"/>
</dbReference>
<evidence type="ECO:0000313" key="4">
    <source>
        <dbReference type="EMBL" id="GAX25511.1"/>
    </source>
</evidence>
<keyword evidence="5" id="KW-1185">Reference proteome</keyword>
<dbReference type="SUPFAM" id="SSF57850">
    <property type="entry name" value="RING/U-box"/>
    <property type="match status" value="1"/>
</dbReference>